<organism evidence="18 19">
    <name type="scientific">Actinomyces slackii</name>
    <dbReference type="NCBI Taxonomy" id="52774"/>
    <lineage>
        <taxon>Bacteria</taxon>
        <taxon>Bacillati</taxon>
        <taxon>Actinomycetota</taxon>
        <taxon>Actinomycetes</taxon>
        <taxon>Actinomycetales</taxon>
        <taxon>Actinomycetaceae</taxon>
        <taxon>Actinomyces</taxon>
    </lineage>
</organism>
<dbReference type="Gene3D" id="3.40.50.300">
    <property type="entry name" value="P-loop containing nucleotide triphosphate hydrolases"/>
    <property type="match status" value="4"/>
</dbReference>
<keyword evidence="8" id="KW-0238">DNA-binding</keyword>
<dbReference type="InterPro" id="IPR014016">
    <property type="entry name" value="UvrD-like_ATP-bd"/>
</dbReference>
<dbReference type="PROSITE" id="PS51217">
    <property type="entry name" value="UVRD_HELICASE_CTER"/>
    <property type="match status" value="1"/>
</dbReference>
<dbReference type="GO" id="GO:0016887">
    <property type="term" value="F:ATP hydrolysis activity"/>
    <property type="evidence" value="ECO:0007669"/>
    <property type="project" value="RHEA"/>
</dbReference>
<sequence>MSAPTAPAPDPQHTGPGASARIIAGQAGRGPVASDGLTPVELARVLGLHAPTSEQARVIAHPLSPLLVVAGAGSGKTATMSQRVVHLVATGAVRPDQVLGLTFTRKATAELAQRVSTRLAQLAASGLTDLSPDAPEPTIATYNSFAGTIVREHGLRIGVDPEATLITEARAWQIASGLIEARTEPLPVDSLGQATQAVLRLDGALSENLLSVEDAAAGLSDLADLFESLASIRGCKSMVGKAPQTMSQWHGLLEAAVDYREHKRRHGLLDFGDQIALACRIAEGSQEVREHLRAQYPAVLLDEFQDTSVAQVRLLSALFAGSGVTAVGDPHQAIYGWRGASAGALDAFHARFNPGAGGPGAPVLPLSTAWRNDTAILQAANAVSAPLRNHQPEPGDAVVEHIPVEPLQPRPAQTGLARGLVAGAYLQDPLQEAETIAAFLAERWSPQAQMAVLCRARGLFEPIAAALERSGLPVSIVGLGGMLTVPEVADLRALITVAADPERGDRLMRLLTGAGIAPTDLAALHDIARGLSRSPGAGAAEADAPQLCEALEAIVRAEDARQAQAPAEPDQADQVGRSGWSNRHGSAAGEEPALSPMGRTIALRLGAVLRRVRAGLHLPLPELLGLAEQALGLDIDLAARTDQSMGRRALDAFHATAQQYADEIEAPTLAGFLRWLDTAQERENGMEAPEVEPEPGAVQLLTIHASKGLEWDTVAVAGMTEGVFPSYRPTPKPDLTVSTTGWMTSRDEFPHPLRADAQTLPPFELGELEPGSAGQDDKDTVKEMWGRYALALGRHGLAEERRLAYVAITRARHDVLLTGSHLAREASKAKPASRFLQELRRRDLVTPWGQGWVEHEEGALNPMTTQVRTGWWPEPLDSADAGAPAAEAERHALRRARDQAARAVAEAGRRAHEMVGPAPGAAGGDPVVQRWWTEAALLLAERQDQESQAPGVRIPTHLAATRLDDLRSDPAAFALDLRRPLPPEPRTAGRLGTVFHEAIAQRLAGRAALIPLSDAGVPDSLAPADRRRVEQWLTTAESLPLLEGHALHATEVERELTVGGTTLRCRIDAVFQAPGGGWLIVDWKTGRGRVPVDQLSVYVHAWAASQGVPTGQVRAAYAYVDRGEVEELAPADLLPLEAVAQLLAPGAADVPAQVVTGSSRD</sequence>
<feature type="region of interest" description="Disordered" evidence="15">
    <location>
        <begin position="880"/>
        <end position="905"/>
    </location>
</feature>
<gene>
    <name evidence="18" type="primary">pcrA_2</name>
    <name evidence="18" type="ORF">NCTC11923_01398</name>
</gene>
<evidence type="ECO:0000256" key="12">
    <source>
        <dbReference type="ARBA" id="ARBA00034808"/>
    </source>
</evidence>
<feature type="compositionally biased region" description="Low complexity" evidence="15">
    <location>
        <begin position="562"/>
        <end position="574"/>
    </location>
</feature>
<keyword evidence="7 14" id="KW-0067">ATP-binding</keyword>
<dbReference type="AlphaFoldDB" id="A0A3S4SPG9"/>
<evidence type="ECO:0000313" key="18">
    <source>
        <dbReference type="EMBL" id="VEG74759.1"/>
    </source>
</evidence>
<dbReference type="Pfam" id="PF12705">
    <property type="entry name" value="PDDEXK_1"/>
    <property type="match status" value="1"/>
</dbReference>
<dbReference type="GO" id="GO:0005829">
    <property type="term" value="C:cytosol"/>
    <property type="evidence" value="ECO:0007669"/>
    <property type="project" value="TreeGrafter"/>
</dbReference>
<dbReference type="GO" id="GO:0043138">
    <property type="term" value="F:3'-5' DNA helicase activity"/>
    <property type="evidence" value="ECO:0007669"/>
    <property type="project" value="UniProtKB-EC"/>
</dbReference>
<feature type="region of interest" description="Disordered" evidence="15">
    <location>
        <begin position="560"/>
        <end position="593"/>
    </location>
</feature>
<dbReference type="GO" id="GO:0000725">
    <property type="term" value="P:recombinational repair"/>
    <property type="evidence" value="ECO:0007669"/>
    <property type="project" value="TreeGrafter"/>
</dbReference>
<keyword evidence="10" id="KW-0413">Isomerase</keyword>
<keyword evidence="5 14" id="KW-0347">Helicase</keyword>
<dbReference type="InterPro" id="IPR011604">
    <property type="entry name" value="PDDEXK-like_dom_sf"/>
</dbReference>
<evidence type="ECO:0000259" key="17">
    <source>
        <dbReference type="PROSITE" id="PS51217"/>
    </source>
</evidence>
<dbReference type="SUPFAM" id="SSF52540">
    <property type="entry name" value="P-loop containing nucleoside triphosphate hydrolases"/>
    <property type="match status" value="1"/>
</dbReference>
<evidence type="ECO:0000256" key="11">
    <source>
        <dbReference type="ARBA" id="ARBA00034617"/>
    </source>
</evidence>
<dbReference type="Gene3D" id="3.90.320.10">
    <property type="match status" value="1"/>
</dbReference>
<evidence type="ECO:0000256" key="1">
    <source>
        <dbReference type="ARBA" id="ARBA00022722"/>
    </source>
</evidence>
<dbReference type="GO" id="GO:0004527">
    <property type="term" value="F:exonuclease activity"/>
    <property type="evidence" value="ECO:0007669"/>
    <property type="project" value="UniProtKB-KW"/>
</dbReference>
<name>A0A3S4SPG9_9ACTO</name>
<keyword evidence="9" id="KW-0234">DNA repair</keyword>
<dbReference type="InterPro" id="IPR027417">
    <property type="entry name" value="P-loop_NTPase"/>
</dbReference>
<protein>
    <recommendedName>
        <fullName evidence="12">DNA 3'-5' helicase</fullName>
        <ecNumber evidence="12">5.6.2.4</ecNumber>
    </recommendedName>
</protein>
<evidence type="ECO:0000256" key="6">
    <source>
        <dbReference type="ARBA" id="ARBA00022839"/>
    </source>
</evidence>
<evidence type="ECO:0000256" key="10">
    <source>
        <dbReference type="ARBA" id="ARBA00023235"/>
    </source>
</evidence>
<keyword evidence="6" id="KW-0269">Exonuclease</keyword>
<evidence type="ECO:0000313" key="19">
    <source>
        <dbReference type="Proteomes" id="UP000276899"/>
    </source>
</evidence>
<dbReference type="GO" id="GO:0003677">
    <property type="term" value="F:DNA binding"/>
    <property type="evidence" value="ECO:0007669"/>
    <property type="project" value="UniProtKB-KW"/>
</dbReference>
<evidence type="ECO:0000256" key="4">
    <source>
        <dbReference type="ARBA" id="ARBA00022801"/>
    </source>
</evidence>
<keyword evidence="19" id="KW-1185">Reference proteome</keyword>
<feature type="compositionally biased region" description="Basic and acidic residues" evidence="15">
    <location>
        <begin position="887"/>
        <end position="900"/>
    </location>
</feature>
<evidence type="ECO:0000256" key="13">
    <source>
        <dbReference type="ARBA" id="ARBA00048988"/>
    </source>
</evidence>
<dbReference type="KEGG" id="asla:NCTC11923_01398"/>
<dbReference type="PANTHER" id="PTHR11070">
    <property type="entry name" value="UVRD / RECB / PCRA DNA HELICASE FAMILY MEMBER"/>
    <property type="match status" value="1"/>
</dbReference>
<dbReference type="PANTHER" id="PTHR11070:SF55">
    <property type="entry name" value="DNA 3'-5' HELICASE"/>
    <property type="match status" value="1"/>
</dbReference>
<evidence type="ECO:0000256" key="2">
    <source>
        <dbReference type="ARBA" id="ARBA00022741"/>
    </source>
</evidence>
<dbReference type="Gene3D" id="1.10.486.10">
    <property type="entry name" value="PCRA, domain 4"/>
    <property type="match status" value="1"/>
</dbReference>
<dbReference type="GO" id="GO:0005524">
    <property type="term" value="F:ATP binding"/>
    <property type="evidence" value="ECO:0007669"/>
    <property type="project" value="UniProtKB-UniRule"/>
</dbReference>
<dbReference type="Pfam" id="PF00580">
    <property type="entry name" value="UvrD-helicase"/>
    <property type="match status" value="1"/>
</dbReference>
<feature type="binding site" evidence="14">
    <location>
        <begin position="70"/>
        <end position="77"/>
    </location>
    <ligand>
        <name>ATP</name>
        <dbReference type="ChEBI" id="CHEBI:30616"/>
    </ligand>
</feature>
<evidence type="ECO:0000256" key="14">
    <source>
        <dbReference type="PROSITE-ProRule" id="PRU00560"/>
    </source>
</evidence>
<keyword evidence="1" id="KW-0540">Nuclease</keyword>
<evidence type="ECO:0000256" key="8">
    <source>
        <dbReference type="ARBA" id="ARBA00023125"/>
    </source>
</evidence>
<evidence type="ECO:0000256" key="9">
    <source>
        <dbReference type="ARBA" id="ARBA00023204"/>
    </source>
</evidence>
<feature type="domain" description="UvrD-like helicase ATP-binding" evidence="16">
    <location>
        <begin position="49"/>
        <end position="373"/>
    </location>
</feature>
<dbReference type="InterPro" id="IPR000212">
    <property type="entry name" value="DNA_helicase_UvrD/REP"/>
</dbReference>
<dbReference type="RefSeq" id="WP_084500896.1">
    <property type="nucleotide sequence ID" value="NZ_CBCRWE010000037.1"/>
</dbReference>
<keyword evidence="3" id="KW-0227">DNA damage</keyword>
<dbReference type="STRING" id="1278298.GCA_000428685_02485"/>
<dbReference type="PROSITE" id="PS51198">
    <property type="entry name" value="UVRD_HELICASE_ATP_BIND"/>
    <property type="match status" value="1"/>
</dbReference>
<proteinExistence type="predicted"/>
<reference evidence="18 19" key="1">
    <citation type="submission" date="2018-12" db="EMBL/GenBank/DDBJ databases">
        <authorList>
            <consortium name="Pathogen Informatics"/>
        </authorList>
    </citation>
    <scope>NUCLEOTIDE SEQUENCE [LARGE SCALE GENOMIC DNA]</scope>
    <source>
        <strain evidence="18 19">NCTC11923</strain>
    </source>
</reference>
<dbReference type="GO" id="GO:0033202">
    <property type="term" value="C:DNA helicase complex"/>
    <property type="evidence" value="ECO:0007669"/>
    <property type="project" value="TreeGrafter"/>
</dbReference>
<comment type="catalytic activity">
    <reaction evidence="13">
        <text>ATP + H2O = ADP + phosphate + H(+)</text>
        <dbReference type="Rhea" id="RHEA:13065"/>
        <dbReference type="ChEBI" id="CHEBI:15377"/>
        <dbReference type="ChEBI" id="CHEBI:15378"/>
        <dbReference type="ChEBI" id="CHEBI:30616"/>
        <dbReference type="ChEBI" id="CHEBI:43474"/>
        <dbReference type="ChEBI" id="CHEBI:456216"/>
        <dbReference type="EC" id="5.6.2.4"/>
    </reaction>
</comment>
<dbReference type="InterPro" id="IPR014017">
    <property type="entry name" value="DNA_helicase_UvrD-like_C"/>
</dbReference>
<keyword evidence="2 14" id="KW-0547">Nucleotide-binding</keyword>
<dbReference type="InterPro" id="IPR038726">
    <property type="entry name" value="PDDEXK_AddAB-type"/>
</dbReference>
<evidence type="ECO:0000256" key="3">
    <source>
        <dbReference type="ARBA" id="ARBA00022763"/>
    </source>
</evidence>
<dbReference type="EC" id="5.6.2.4" evidence="12"/>
<feature type="domain" description="UvrD-like helicase C-terminal" evidence="17">
    <location>
        <begin position="374"/>
        <end position="708"/>
    </location>
</feature>
<evidence type="ECO:0000256" key="5">
    <source>
        <dbReference type="ARBA" id="ARBA00022806"/>
    </source>
</evidence>
<dbReference type="Pfam" id="PF13361">
    <property type="entry name" value="UvrD_C"/>
    <property type="match status" value="1"/>
</dbReference>
<evidence type="ECO:0000259" key="16">
    <source>
        <dbReference type="PROSITE" id="PS51198"/>
    </source>
</evidence>
<dbReference type="Proteomes" id="UP000276899">
    <property type="component" value="Chromosome"/>
</dbReference>
<accession>A0A3S4SPG9</accession>
<dbReference type="EMBL" id="LR134363">
    <property type="protein sequence ID" value="VEG74759.1"/>
    <property type="molecule type" value="Genomic_DNA"/>
</dbReference>
<dbReference type="CDD" id="cd17932">
    <property type="entry name" value="DEXQc_UvrD"/>
    <property type="match status" value="1"/>
</dbReference>
<keyword evidence="4 14" id="KW-0378">Hydrolase</keyword>
<evidence type="ECO:0000256" key="15">
    <source>
        <dbReference type="SAM" id="MobiDB-lite"/>
    </source>
</evidence>
<evidence type="ECO:0000256" key="7">
    <source>
        <dbReference type="ARBA" id="ARBA00022840"/>
    </source>
</evidence>
<comment type="catalytic activity">
    <reaction evidence="11">
        <text>Couples ATP hydrolysis with the unwinding of duplex DNA by translocating in the 3'-5' direction.</text>
        <dbReference type="EC" id="5.6.2.4"/>
    </reaction>
</comment>